<evidence type="ECO:0000313" key="4">
    <source>
        <dbReference type="EMBL" id="AQX82909.1"/>
    </source>
</evidence>
<keyword evidence="4" id="KW-0255">Endonuclease</keyword>
<sequence>MNNIEIRLTETKELLKSLGLPRQQQNDRTALCLLALIDLKPDEDWKQAKSRMIGITPIMEFCKEFYGREYKPNTRETFRRQSMHQFVSAGIALYNPDAPNRAVNSPKAVYQIEEETLILIQNYNTDNWIMLLEKYLSNRQTLVQEYAKEREQNKLSLLVDEESEYKFSSGEHSQLIKDVIVEFGPRFVPGGRLIYAGDTGSKTEFFDEKLLLELGVSVDLHGKMPDVIIYYPEKQWLILVEAVTSHGPVDGKRHKELQSLFKDSKVGIVYVTAFPDRKLMSKYFDDIAWETEVWVANAPSHLIHFNGVRFLGPY</sequence>
<name>A0A1S7BGT3_9STAP</name>
<evidence type="ECO:0000313" key="3">
    <source>
        <dbReference type="EMBL" id="AQX82868.1"/>
    </source>
</evidence>
<evidence type="ECO:0000313" key="6">
    <source>
        <dbReference type="Proteomes" id="UP000233482"/>
    </source>
</evidence>
<dbReference type="InterPro" id="IPR041454">
    <property type="entry name" value="BsuBI/PstI_N"/>
</dbReference>
<evidence type="ECO:0000259" key="2">
    <source>
        <dbReference type="Pfam" id="PF17728"/>
    </source>
</evidence>
<dbReference type="InterPro" id="IPR009528">
    <property type="entry name" value="Restrct_endonuc_II_BsuBI_C"/>
</dbReference>
<dbReference type="EMBL" id="KY013611">
    <property type="protein sequence ID" value="AQX82868.1"/>
    <property type="molecule type" value="Genomic_DNA"/>
</dbReference>
<feature type="domain" description="BsuBI/PstI restriction endonuclease HTH" evidence="2">
    <location>
        <begin position="8"/>
        <end position="144"/>
    </location>
</feature>
<gene>
    <name evidence="4" type="primary">hsrMI</name>
    <name evidence="5" type="ORF">CW686_11245</name>
</gene>
<dbReference type="RefSeq" id="WP_086037959.1">
    <property type="nucleotide sequence ID" value="NZ_CP021058.1"/>
</dbReference>
<evidence type="ECO:0000259" key="1">
    <source>
        <dbReference type="Pfam" id="PF06616"/>
    </source>
</evidence>
<keyword evidence="4" id="KW-0540">Nuclease</keyword>
<dbReference type="Pfam" id="PF06616">
    <property type="entry name" value="BsuBI_PstI_RE"/>
    <property type="match status" value="1"/>
</dbReference>
<dbReference type="InterPro" id="IPR041962">
    <property type="entry name" value="BsuBI/PstI_N_sf"/>
</dbReference>
<organism evidence="4">
    <name type="scientific">Macrococcoides caseolyticum</name>
    <dbReference type="NCBI Taxonomy" id="69966"/>
    <lineage>
        <taxon>Bacteria</taxon>
        <taxon>Bacillati</taxon>
        <taxon>Bacillota</taxon>
        <taxon>Bacilli</taxon>
        <taxon>Bacillales</taxon>
        <taxon>Staphylococcaceae</taxon>
        <taxon>Macrococcoides</taxon>
    </lineage>
</organism>
<dbReference type="GO" id="GO:0009036">
    <property type="term" value="F:type II site-specific deoxyribonuclease activity"/>
    <property type="evidence" value="ECO:0007669"/>
    <property type="project" value="InterPro"/>
</dbReference>
<dbReference type="GO" id="GO:0003677">
    <property type="term" value="F:DNA binding"/>
    <property type="evidence" value="ECO:0007669"/>
    <property type="project" value="InterPro"/>
</dbReference>
<dbReference type="Gene3D" id="1.10.10.1820">
    <property type="entry name" value="BsuBI/PstI restriction endonuclease-like"/>
    <property type="match status" value="1"/>
</dbReference>
<reference evidence="5 6" key="2">
    <citation type="submission" date="2017-12" db="EMBL/GenBank/DDBJ databases">
        <title>Genomics of Macrococcus caseolyticus.</title>
        <authorList>
            <person name="MacFadyen A.C."/>
            <person name="Paterson G.K."/>
        </authorList>
    </citation>
    <scope>NUCLEOTIDE SEQUENCE [LARGE SCALE GENOMIC DNA]</scope>
    <source>
        <strain evidence="5 6">5788_EF188</strain>
    </source>
</reference>
<evidence type="ECO:0000313" key="5">
    <source>
        <dbReference type="EMBL" id="PKE25252.1"/>
    </source>
</evidence>
<dbReference type="Gene3D" id="3.40.1350.80">
    <property type="match status" value="1"/>
</dbReference>
<dbReference type="EMBL" id="KY013612">
    <property type="protein sequence ID" value="AQX82909.1"/>
    <property type="molecule type" value="Genomic_DNA"/>
</dbReference>
<reference evidence="4" key="1">
    <citation type="journal article" date="2017" name="Sci. Rep.">
        <title>Novel methicillin resistance gene mecD in clinical Macrococcus caseolyticus strains from bovine and canine sources.</title>
        <authorList>
            <person name="Schwendener S."/>
            <person name="Cotting K."/>
            <person name="Perreten V."/>
        </authorList>
    </citation>
    <scope>NUCLEOTIDE SEQUENCE</scope>
    <source>
        <strain evidence="3">IMD0819</strain>
        <strain evidence="4">KM0211</strain>
    </source>
</reference>
<accession>A0A1S7BGT3</accession>
<dbReference type="AlphaFoldDB" id="A0A1S7BGT3"/>
<dbReference type="InterPro" id="IPR041963">
    <property type="entry name" value="BsuBI/PstI_C_sf"/>
</dbReference>
<dbReference type="GO" id="GO:0000287">
    <property type="term" value="F:magnesium ion binding"/>
    <property type="evidence" value="ECO:0007669"/>
    <property type="project" value="InterPro"/>
</dbReference>
<dbReference type="Proteomes" id="UP000233482">
    <property type="component" value="Unassembled WGS sequence"/>
</dbReference>
<protein>
    <submittedName>
        <fullName evidence="4 5">Restriction endonuclease</fullName>
    </submittedName>
</protein>
<dbReference type="GO" id="GO:0009307">
    <property type="term" value="P:DNA restriction-modification system"/>
    <property type="evidence" value="ECO:0007669"/>
    <property type="project" value="InterPro"/>
</dbReference>
<keyword evidence="4" id="KW-0378">Hydrolase</keyword>
<feature type="domain" description="BsuBI/PstI restriction endonuclease" evidence="1">
    <location>
        <begin position="159"/>
        <end position="307"/>
    </location>
</feature>
<proteinExistence type="predicted"/>
<dbReference type="EMBL" id="PIXC01000037">
    <property type="protein sequence ID" value="PKE25252.1"/>
    <property type="molecule type" value="Genomic_DNA"/>
</dbReference>
<dbReference type="Pfam" id="PF17728">
    <property type="entry name" value="BsuBI_PstI_RE_N"/>
    <property type="match status" value="1"/>
</dbReference>